<evidence type="ECO:0000256" key="4">
    <source>
        <dbReference type="SAM" id="SignalP"/>
    </source>
</evidence>
<dbReference type="InterPro" id="IPR000160">
    <property type="entry name" value="GGDEF_dom"/>
</dbReference>
<comment type="caution">
    <text evidence="6">The sequence shown here is derived from an EMBL/GenBank/DDBJ whole genome shotgun (WGS) entry which is preliminary data.</text>
</comment>
<dbReference type="SMART" id="SM00267">
    <property type="entry name" value="GGDEF"/>
    <property type="match status" value="1"/>
</dbReference>
<organism evidence="6 7">
    <name type="scientific">Marinobacter qingdaonensis</name>
    <dbReference type="NCBI Taxonomy" id="3108486"/>
    <lineage>
        <taxon>Bacteria</taxon>
        <taxon>Pseudomonadati</taxon>
        <taxon>Pseudomonadota</taxon>
        <taxon>Gammaproteobacteria</taxon>
        <taxon>Pseudomonadales</taxon>
        <taxon>Marinobacteraceae</taxon>
        <taxon>Marinobacter</taxon>
    </lineage>
</organism>
<proteinExistence type="inferred from homology"/>
<protein>
    <submittedName>
        <fullName evidence="6">Transporter substrate-binding domain-containing protein</fullName>
    </submittedName>
</protein>
<feature type="domain" description="GGDEF" evidence="5">
    <location>
        <begin position="837"/>
        <end position="972"/>
    </location>
</feature>
<feature type="chain" id="PRO_5047180562" evidence="4">
    <location>
        <begin position="32"/>
        <end position="974"/>
    </location>
</feature>
<keyword evidence="3" id="KW-0812">Transmembrane</keyword>
<dbReference type="Pfam" id="PF00990">
    <property type="entry name" value="GGDEF"/>
    <property type="match status" value="1"/>
</dbReference>
<dbReference type="PANTHER" id="PTHR35936:SF19">
    <property type="entry name" value="AMINO-ACID-BINDING PROTEIN YXEM-RELATED"/>
    <property type="match status" value="1"/>
</dbReference>
<evidence type="ECO:0000256" key="1">
    <source>
        <dbReference type="ARBA" id="ARBA00010333"/>
    </source>
</evidence>
<dbReference type="Gene3D" id="3.30.70.270">
    <property type="match status" value="1"/>
</dbReference>
<dbReference type="RefSeq" id="WP_322854958.1">
    <property type="nucleotide sequence ID" value="NZ_JAYDCJ010000003.1"/>
</dbReference>
<dbReference type="InterPro" id="IPR001638">
    <property type="entry name" value="Solute-binding_3/MltF_N"/>
</dbReference>
<accession>A0ABU5NXE6</accession>
<keyword evidence="2 4" id="KW-0732">Signal</keyword>
<feature type="signal peptide" evidence="4">
    <location>
        <begin position="1"/>
        <end position="31"/>
    </location>
</feature>
<dbReference type="PROSITE" id="PS50887">
    <property type="entry name" value="GGDEF"/>
    <property type="match status" value="1"/>
</dbReference>
<dbReference type="Pfam" id="PF00497">
    <property type="entry name" value="SBP_bac_3"/>
    <property type="match status" value="3"/>
</dbReference>
<dbReference type="EMBL" id="JAYDCJ010000003">
    <property type="protein sequence ID" value="MEA1080456.1"/>
    <property type="molecule type" value="Genomic_DNA"/>
</dbReference>
<evidence type="ECO:0000313" key="7">
    <source>
        <dbReference type="Proteomes" id="UP001305746"/>
    </source>
</evidence>
<keyword evidence="3" id="KW-0472">Membrane</keyword>
<evidence type="ECO:0000256" key="2">
    <source>
        <dbReference type="ARBA" id="ARBA00022729"/>
    </source>
</evidence>
<keyword evidence="7" id="KW-1185">Reference proteome</keyword>
<dbReference type="PANTHER" id="PTHR35936">
    <property type="entry name" value="MEMBRANE-BOUND LYTIC MUREIN TRANSGLYCOSYLASE F"/>
    <property type="match status" value="1"/>
</dbReference>
<dbReference type="SMART" id="SM00062">
    <property type="entry name" value="PBPb"/>
    <property type="match status" value="3"/>
</dbReference>
<dbReference type="Gene3D" id="3.40.190.10">
    <property type="entry name" value="Periplasmic binding protein-like II"/>
    <property type="match status" value="6"/>
</dbReference>
<evidence type="ECO:0000259" key="5">
    <source>
        <dbReference type="PROSITE" id="PS50887"/>
    </source>
</evidence>
<dbReference type="CDD" id="cd01007">
    <property type="entry name" value="PBP2_BvgS_HisK_like"/>
    <property type="match status" value="2"/>
</dbReference>
<dbReference type="Proteomes" id="UP001305746">
    <property type="component" value="Unassembled WGS sequence"/>
</dbReference>
<dbReference type="InterPro" id="IPR029787">
    <property type="entry name" value="Nucleotide_cyclase"/>
</dbReference>
<dbReference type="InterPro" id="IPR043128">
    <property type="entry name" value="Rev_trsase/Diguanyl_cyclase"/>
</dbReference>
<sequence>MRDRFAPRSHCFLTCLGRAFLALIVAFNLQTASGEEPPAPSERVSVGVVADNKPYSFFEGRATSGFSADILKEVAINSGLEFEFRAGNWPELYAAFLSGELDAIDAISYREDMAEEILFTDPYHIRQTYLMQDSNRPLGNIGGLADLQGRTVGIIEGTYYHKVLEQNGIAVNVYDSIPSLVRALAFGWVDMVLGPRLSLKYEANAAGFYFLEIAGPAPLGPQAQEDLRIGVKRDKPELFRRIQIGLAAIPESRRNLLLQRWREFGGASISEPESFRLSDRQRIFLSELGPVRVGLMEDYAPFSFRDGDKFQGLTVDVLNRLTDLTGLQVTPVAGEWPDLLHMLREGSIDVLANMSQTEDRQTFAQFTEPYYIIPNVVFTRDGGLEYRGLSSLRSYEVGLAADIYYERRVVEELGEAAKVFSSQEAMFRALEHDRVDAVLAALPNGNFWIQELRIPGVRIAGELVFENQPGEDLRFGVRKSLAPVAEILDQALAAISDTEKRTIENRWLGASGVQDSPSRAKPKLSPEEEAWLSDRNRTIPYCIDNEWLPLEGLDDSDTHVGVSAEVLRVLSERGNIRFKRVPTDSWTESLEAIQERECDILSMAMKTPERAQYLNFTDAYIRVPNIVLGRIEAPFIENVGDLAGGQVGLVKNYAFTELLRYRYPKLQFVEVDTEKDGLKLLQERKLAGFVTNLASASYQMQEQGLADVKVIGRIPADWALAIATRSDEPMLLDIMQKLVETLTADERASLRAYWRNIKIEQSVDYTLVWQVLALGLIGAALLFYWNRKLKRLNRELANANDALARLSVTDNLTKLGNRSFFDREFRKSFQWCQRNHDGFAVAMVDADHFKAINDTYGHEAGDHCLKTLAEMMKRHFRRETDRLARFGGEEFVVFTTYQNRKEIIDRLDRFRNAIADCSTVFAGQEISLTISIGLATGVPDPNDSPAQFLRLADQALYAAKQNGRNRLEVRAIKD</sequence>
<dbReference type="SUPFAM" id="SSF55073">
    <property type="entry name" value="Nucleotide cyclase"/>
    <property type="match status" value="1"/>
</dbReference>
<dbReference type="SUPFAM" id="SSF53850">
    <property type="entry name" value="Periplasmic binding protein-like II"/>
    <property type="match status" value="3"/>
</dbReference>
<dbReference type="CDD" id="cd01949">
    <property type="entry name" value="GGDEF"/>
    <property type="match status" value="1"/>
</dbReference>
<feature type="transmembrane region" description="Helical" evidence="3">
    <location>
        <begin position="767"/>
        <end position="785"/>
    </location>
</feature>
<keyword evidence="3" id="KW-1133">Transmembrane helix</keyword>
<comment type="similarity">
    <text evidence="1">Belongs to the bacterial solute-binding protein 3 family.</text>
</comment>
<dbReference type="CDD" id="cd13708">
    <property type="entry name" value="PBP2_BvgS_like_1"/>
    <property type="match status" value="1"/>
</dbReference>
<evidence type="ECO:0000256" key="3">
    <source>
        <dbReference type="SAM" id="Phobius"/>
    </source>
</evidence>
<gene>
    <name evidence="6" type="ORF">U5822_07235</name>
</gene>
<evidence type="ECO:0000313" key="6">
    <source>
        <dbReference type="EMBL" id="MEA1080456.1"/>
    </source>
</evidence>
<name>A0ABU5NXE6_9GAMM</name>
<reference evidence="6 7" key="1">
    <citation type="submission" date="2023-12" db="EMBL/GenBank/DDBJ databases">
        <title>Marinobacter qingdaonensis sp. nov., isolated from the intertidal sediment of Qingdao, PR China.</title>
        <authorList>
            <person name="Li Y."/>
        </authorList>
    </citation>
    <scope>NUCLEOTIDE SEQUENCE [LARGE SCALE GENOMIC DNA]</scope>
    <source>
        <strain evidence="6 7">ASW11-75</strain>
    </source>
</reference>
<dbReference type="NCBIfam" id="TIGR00254">
    <property type="entry name" value="GGDEF"/>
    <property type="match status" value="1"/>
</dbReference>